<proteinExistence type="inferred from homology"/>
<evidence type="ECO:0000256" key="8">
    <source>
        <dbReference type="ARBA" id="ARBA00060769"/>
    </source>
</evidence>
<evidence type="ECO:0000256" key="3">
    <source>
        <dbReference type="ARBA" id="ARBA00022741"/>
    </source>
</evidence>
<dbReference type="Proteomes" id="UP001168821">
    <property type="component" value="Unassembled WGS sequence"/>
</dbReference>
<feature type="domain" description="Kinesin motor" evidence="11">
    <location>
        <begin position="70"/>
        <end position="389"/>
    </location>
</feature>
<comment type="caution">
    <text evidence="12">The sequence shown here is derived from an EMBL/GenBank/DDBJ whole genome shotgun (WGS) entry which is preliminary data.</text>
</comment>
<dbReference type="PROSITE" id="PS00411">
    <property type="entry name" value="KINESIN_MOTOR_1"/>
    <property type="match status" value="1"/>
</dbReference>
<dbReference type="GO" id="GO:0007018">
    <property type="term" value="P:microtubule-based movement"/>
    <property type="evidence" value="ECO:0007669"/>
    <property type="project" value="InterPro"/>
</dbReference>
<dbReference type="AlphaFoldDB" id="A0AA38HHT6"/>
<dbReference type="PANTHER" id="PTHR47968:SF65">
    <property type="entry name" value="KINESIN MOTOR DOMAIN-CONTAINING PROTEIN"/>
    <property type="match status" value="1"/>
</dbReference>
<evidence type="ECO:0000256" key="2">
    <source>
        <dbReference type="ARBA" id="ARBA00022701"/>
    </source>
</evidence>
<keyword evidence="7" id="KW-0963">Cytoplasm</keyword>
<dbReference type="GO" id="GO:0008017">
    <property type="term" value="F:microtubule binding"/>
    <property type="evidence" value="ECO:0007669"/>
    <property type="project" value="InterPro"/>
</dbReference>
<evidence type="ECO:0000256" key="9">
    <source>
        <dbReference type="PROSITE-ProRule" id="PRU00283"/>
    </source>
</evidence>
<dbReference type="InterPro" id="IPR001752">
    <property type="entry name" value="Kinesin_motor_dom"/>
</dbReference>
<evidence type="ECO:0000256" key="4">
    <source>
        <dbReference type="ARBA" id="ARBA00022840"/>
    </source>
</evidence>
<keyword evidence="5" id="KW-0175">Coiled coil</keyword>
<evidence type="ECO:0000313" key="13">
    <source>
        <dbReference type="Proteomes" id="UP001168821"/>
    </source>
</evidence>
<keyword evidence="6 9" id="KW-0505">Motor protein</keyword>
<gene>
    <name evidence="12" type="ORF">Zmor_004467</name>
</gene>
<dbReference type="GO" id="GO:0003777">
    <property type="term" value="F:microtubule motor activity"/>
    <property type="evidence" value="ECO:0007669"/>
    <property type="project" value="InterPro"/>
</dbReference>
<dbReference type="SUPFAM" id="SSF52540">
    <property type="entry name" value="P-loop containing nucleoside triphosphate hydrolases"/>
    <property type="match status" value="1"/>
</dbReference>
<keyword evidence="3 9" id="KW-0547">Nucleotide-binding</keyword>
<evidence type="ECO:0000313" key="12">
    <source>
        <dbReference type="EMBL" id="KAJ3622601.1"/>
    </source>
</evidence>
<evidence type="ECO:0000256" key="5">
    <source>
        <dbReference type="ARBA" id="ARBA00023054"/>
    </source>
</evidence>
<keyword evidence="13" id="KW-1185">Reference proteome</keyword>
<feature type="binding site" evidence="9">
    <location>
        <begin position="143"/>
        <end position="150"/>
    </location>
    <ligand>
        <name>ATP</name>
        <dbReference type="ChEBI" id="CHEBI:30616"/>
    </ligand>
</feature>
<evidence type="ECO:0000256" key="10">
    <source>
        <dbReference type="RuleBase" id="RU000394"/>
    </source>
</evidence>
<dbReference type="PANTHER" id="PTHR47968">
    <property type="entry name" value="CENTROMERE PROTEIN E"/>
    <property type="match status" value="1"/>
</dbReference>
<dbReference type="Pfam" id="PF00225">
    <property type="entry name" value="Kinesin"/>
    <property type="match status" value="1"/>
</dbReference>
<dbReference type="InterPro" id="IPR027417">
    <property type="entry name" value="P-loop_NTPase"/>
</dbReference>
<accession>A0AA38HHT6</accession>
<dbReference type="SMART" id="SM00129">
    <property type="entry name" value="KISc"/>
    <property type="match status" value="1"/>
</dbReference>
<comment type="subcellular location">
    <subcellularLocation>
        <location evidence="1">Cytoplasm</location>
        <location evidence="1">Cytoskeleton</location>
    </subcellularLocation>
</comment>
<evidence type="ECO:0000256" key="1">
    <source>
        <dbReference type="ARBA" id="ARBA00004245"/>
    </source>
</evidence>
<dbReference type="GO" id="GO:0005524">
    <property type="term" value="F:ATP binding"/>
    <property type="evidence" value="ECO:0007669"/>
    <property type="project" value="UniProtKB-UniRule"/>
</dbReference>
<dbReference type="InterPro" id="IPR019821">
    <property type="entry name" value="Kinesin_motor_CS"/>
</dbReference>
<dbReference type="EMBL" id="JALNTZ010001841">
    <property type="protein sequence ID" value="KAJ3622601.1"/>
    <property type="molecule type" value="Genomic_DNA"/>
</dbReference>
<name>A0AA38HHT6_9CUCU</name>
<dbReference type="PRINTS" id="PR00380">
    <property type="entry name" value="KINESINHEAVY"/>
</dbReference>
<evidence type="ECO:0000259" key="11">
    <source>
        <dbReference type="PROSITE" id="PS50067"/>
    </source>
</evidence>
<evidence type="ECO:0000256" key="7">
    <source>
        <dbReference type="ARBA" id="ARBA00023212"/>
    </source>
</evidence>
<reference evidence="12" key="1">
    <citation type="journal article" date="2023" name="G3 (Bethesda)">
        <title>Whole genome assemblies of Zophobas morio and Tenebrio molitor.</title>
        <authorList>
            <person name="Kaur S."/>
            <person name="Stinson S.A."/>
            <person name="diCenzo G.C."/>
        </authorList>
    </citation>
    <scope>NUCLEOTIDE SEQUENCE</scope>
    <source>
        <strain evidence="12">QUZm001</strain>
    </source>
</reference>
<keyword evidence="4 9" id="KW-0067">ATP-binding</keyword>
<dbReference type="InterPro" id="IPR036961">
    <property type="entry name" value="Kinesin_motor_dom_sf"/>
</dbReference>
<evidence type="ECO:0000256" key="6">
    <source>
        <dbReference type="ARBA" id="ARBA00023175"/>
    </source>
</evidence>
<dbReference type="CDD" id="cd01370">
    <property type="entry name" value="KISc_KIP3_like"/>
    <property type="match status" value="1"/>
</dbReference>
<protein>
    <recommendedName>
        <fullName evidence="10">Kinesin-like protein</fullName>
    </recommendedName>
</protein>
<organism evidence="12 13">
    <name type="scientific">Zophobas morio</name>
    <dbReference type="NCBI Taxonomy" id="2755281"/>
    <lineage>
        <taxon>Eukaryota</taxon>
        <taxon>Metazoa</taxon>
        <taxon>Ecdysozoa</taxon>
        <taxon>Arthropoda</taxon>
        <taxon>Hexapoda</taxon>
        <taxon>Insecta</taxon>
        <taxon>Pterygota</taxon>
        <taxon>Neoptera</taxon>
        <taxon>Endopterygota</taxon>
        <taxon>Coleoptera</taxon>
        <taxon>Polyphaga</taxon>
        <taxon>Cucujiformia</taxon>
        <taxon>Tenebrionidae</taxon>
        <taxon>Zophobas</taxon>
    </lineage>
</organism>
<dbReference type="GO" id="GO:0005874">
    <property type="term" value="C:microtubule"/>
    <property type="evidence" value="ECO:0007669"/>
    <property type="project" value="UniProtKB-KW"/>
</dbReference>
<dbReference type="FunFam" id="3.40.850.10:FF:000054">
    <property type="entry name" value="Kinesin-like protein"/>
    <property type="match status" value="1"/>
</dbReference>
<sequence>MVLPMIFGRWSGVVGGFLKRCLLIATLLKRVNSQRKTMWNAESRCEASARHSSGSYRCSSRPPVVKLLDSHVICFDPQPDEKPVSARRKGVKPTIMRRSRDLKYAFDRVFNENSSQLEVFESTLKPFINSVLEGYNCTCFAYGNTGAGKTHTMLGNREQPGVMVLTIQELYAQMEADEAKKYDVELSYLEVYNESLRDLLSPSTPLPLREDNEKGMVVVGLSKHKPKNAQEVFKMLENGNAQRTQHPTDVNACSSRSHAVFQILVNQRDRAESLQSTVKSAKLLLIDLAGSERATNTTNLGERLREGANINKSLLALGNCINALVTSSKNGGEGRRCYVPYRDSKLTRLLKDALGGNCRTVMIANISPSSLWYEDTHNTLKYANRAKNIKASVTCNKTLVDKHVSQYAELVTVHFRRRFGVPC</sequence>
<dbReference type="Gene3D" id="3.40.850.10">
    <property type="entry name" value="Kinesin motor domain"/>
    <property type="match status" value="1"/>
</dbReference>
<keyword evidence="2 10" id="KW-0493">Microtubule</keyword>
<dbReference type="InterPro" id="IPR027640">
    <property type="entry name" value="Kinesin-like_fam"/>
</dbReference>
<dbReference type="PROSITE" id="PS50067">
    <property type="entry name" value="KINESIN_MOTOR_2"/>
    <property type="match status" value="1"/>
</dbReference>
<keyword evidence="7" id="KW-0206">Cytoskeleton</keyword>
<comment type="similarity">
    <text evidence="8">Belongs to the TRAFAC class myosin-kinesin ATPase superfamily. Kinesin family. KIN-8 subfamily.</text>
</comment>